<dbReference type="PANTHER" id="PTHR42887">
    <property type="entry name" value="OS12G0638800 PROTEIN"/>
    <property type="match status" value="1"/>
</dbReference>
<dbReference type="Gene3D" id="3.50.50.60">
    <property type="entry name" value="FAD/NAD(P)-binding domain"/>
    <property type="match status" value="1"/>
</dbReference>
<dbReference type="Gene3D" id="2.40.30.10">
    <property type="entry name" value="Translation factors"/>
    <property type="match status" value="1"/>
</dbReference>
<feature type="domain" description="RsdA/BaiN/AoA(So)-like Rossmann fold-like" evidence="4">
    <location>
        <begin position="9"/>
        <end position="406"/>
    </location>
</feature>
<dbReference type="InterPro" id="IPR036188">
    <property type="entry name" value="FAD/NAD-bd_sf"/>
</dbReference>
<dbReference type="Pfam" id="PF03486">
    <property type="entry name" value="HI0933_like"/>
    <property type="match status" value="1"/>
</dbReference>
<dbReference type="PRINTS" id="PR00411">
    <property type="entry name" value="PNDRDTASEI"/>
</dbReference>
<dbReference type="InterPro" id="IPR057661">
    <property type="entry name" value="RsdA/BaiN/AoA(So)_Rossmann"/>
</dbReference>
<evidence type="ECO:0000256" key="3">
    <source>
        <dbReference type="ARBA" id="ARBA00022827"/>
    </source>
</evidence>
<dbReference type="PRINTS" id="PR00368">
    <property type="entry name" value="FADPNR"/>
</dbReference>
<dbReference type="NCBIfam" id="TIGR00275">
    <property type="entry name" value="aminoacetone oxidase family FAD-binding enzyme"/>
    <property type="match status" value="1"/>
</dbReference>
<dbReference type="RefSeq" id="WP_095510077.1">
    <property type="nucleotide sequence ID" value="NZ_MQWD01000001.1"/>
</dbReference>
<keyword evidence="2" id="KW-0285">Flavoprotein</keyword>
<dbReference type="InterPro" id="IPR055178">
    <property type="entry name" value="RsdA/BaiN/AoA(So)-like_dom"/>
</dbReference>
<dbReference type="Pfam" id="PF22780">
    <property type="entry name" value="HI0933_like_1st"/>
    <property type="match status" value="1"/>
</dbReference>
<protein>
    <submittedName>
        <fullName evidence="6">Oxidoreductase</fullName>
    </submittedName>
</protein>
<dbReference type="InterPro" id="IPR004792">
    <property type="entry name" value="BaiN-like"/>
</dbReference>
<name>A0A271J107_9BACT</name>
<dbReference type="InterPro" id="IPR023166">
    <property type="entry name" value="BaiN-like_dom_sf"/>
</dbReference>
<dbReference type="EMBL" id="MQWD01000001">
    <property type="protein sequence ID" value="PAP76419.1"/>
    <property type="molecule type" value="Genomic_DNA"/>
</dbReference>
<evidence type="ECO:0000259" key="4">
    <source>
        <dbReference type="Pfam" id="PF03486"/>
    </source>
</evidence>
<dbReference type="Proteomes" id="UP000216339">
    <property type="component" value="Unassembled WGS sequence"/>
</dbReference>
<comment type="caution">
    <text evidence="6">The sequence shown here is derived from an EMBL/GenBank/DDBJ whole genome shotgun (WGS) entry which is preliminary data.</text>
</comment>
<feature type="domain" description="RsdA/BaiN/AoA(So)-like insert" evidence="5">
    <location>
        <begin position="197"/>
        <end position="354"/>
    </location>
</feature>
<sequence>MPAASDSTDVAVIGAGAAGLLAATFAARAGARLLLLEKTRQGGKKIVVSGGGRCNVLPSVVDERVFVTDSSRRLMGRILASWPLAEQRSFFEDDLGIPLALEPETGKLFPVSNRATDVRDGLVEAVREAGAETRFDADVAAVESDGDGWRVDVRGGESVRARAVVVATGGLSVPKTGSDGFGLRLAARQGHRVEPTYPALAPLLADPAPHADLAGVSLPDAHVRVPLGKGAFETSGGFLFTHRGYSGPAVLNVSHLTALGRARGEAPEVRVAWTPDDAETWEAALTAPGPGLVITALRQTLPTRLADRLLADADVPADRNRADLRRDERLRLLDALTSYPLPWTGDEGYKKAEVTGGGVALGEVDPRTLESRHHAGLHFAGEVLDAFGPIGGYNFFWAWATGRLAGLAAAAGAAERSAEAG</sequence>
<dbReference type="SUPFAM" id="SSF51905">
    <property type="entry name" value="FAD/NAD(P)-binding domain"/>
    <property type="match status" value="1"/>
</dbReference>
<dbReference type="Gene3D" id="1.10.8.260">
    <property type="entry name" value="HI0933 insert domain-like"/>
    <property type="match status" value="1"/>
</dbReference>
<evidence type="ECO:0000313" key="6">
    <source>
        <dbReference type="EMBL" id="PAP76419.1"/>
    </source>
</evidence>
<keyword evidence="7" id="KW-1185">Reference proteome</keyword>
<dbReference type="AlphaFoldDB" id="A0A271J107"/>
<proteinExistence type="predicted"/>
<gene>
    <name evidence="6" type="ORF">BSZ37_08175</name>
</gene>
<comment type="cofactor">
    <cofactor evidence="1">
        <name>FAD</name>
        <dbReference type="ChEBI" id="CHEBI:57692"/>
    </cofactor>
</comment>
<evidence type="ECO:0000256" key="1">
    <source>
        <dbReference type="ARBA" id="ARBA00001974"/>
    </source>
</evidence>
<accession>A0A271J107</accession>
<dbReference type="SUPFAM" id="SSF160996">
    <property type="entry name" value="HI0933 insert domain-like"/>
    <property type="match status" value="1"/>
</dbReference>
<reference evidence="6 7" key="1">
    <citation type="submission" date="2016-11" db="EMBL/GenBank/DDBJ databases">
        <title>Study of marine rhodopsin-containing bacteria.</title>
        <authorList>
            <person name="Yoshizawa S."/>
            <person name="Kumagai Y."/>
            <person name="Kogure K."/>
        </authorList>
    </citation>
    <scope>NUCLEOTIDE SEQUENCE [LARGE SCALE GENOMIC DNA]</scope>
    <source>
        <strain evidence="6 7">SAORIC-28</strain>
    </source>
</reference>
<evidence type="ECO:0000259" key="5">
    <source>
        <dbReference type="Pfam" id="PF22780"/>
    </source>
</evidence>
<evidence type="ECO:0000256" key="2">
    <source>
        <dbReference type="ARBA" id="ARBA00022630"/>
    </source>
</evidence>
<dbReference type="OrthoDB" id="9773233at2"/>
<evidence type="ECO:0000313" key="7">
    <source>
        <dbReference type="Proteomes" id="UP000216339"/>
    </source>
</evidence>
<organism evidence="6 7">
    <name type="scientific">Rubrivirga marina</name>
    <dbReference type="NCBI Taxonomy" id="1196024"/>
    <lineage>
        <taxon>Bacteria</taxon>
        <taxon>Pseudomonadati</taxon>
        <taxon>Rhodothermota</taxon>
        <taxon>Rhodothermia</taxon>
        <taxon>Rhodothermales</taxon>
        <taxon>Rubricoccaceae</taxon>
        <taxon>Rubrivirga</taxon>
    </lineage>
</organism>
<keyword evidence="3" id="KW-0274">FAD</keyword>
<dbReference type="PANTHER" id="PTHR42887:SF2">
    <property type="entry name" value="OS12G0638800 PROTEIN"/>
    <property type="match status" value="1"/>
</dbReference>